<evidence type="ECO:0000313" key="2">
    <source>
        <dbReference type="WBParaSite" id="PS1159_v2.g15351.t2"/>
    </source>
</evidence>
<sequence length="548" mass="61743">KIGPGCSSTGQKCHSSCLGGCEVPNDPTSCYACQKFELNGRCVDKCPNGTFVHLDNRCINETECHNLRPVASTVKKNETSFKAFNGKCHYSCPDGYQEDPTNLHKCIICEGYCPVKCKGANKFKGITSIEDALMFEKCNVIEGNPINPHKCIICEGYCPVKCKGANKFKGISSIEDALMFEKCNVIEGSLEIQIEKCGKAEEFTKAFGNIREITGYLQIRFSPTFTSLHMFKNLEIIHGEELVNGRYALSVMELENLRQLFKQNITIKNGLINFESNSKLCFNKITEFVKSVGLENHITENDISKYSNGENAICDAPILLQNLNDNSDERIFTLSFTGFNTTNLNHTKLLGYKIYYKKVDKIDPNMEIGDDSNACDRWESKFVNSGYARFENLEINAIYAYYIQTKVIKHPEAKNAVSKLLFHKTPFKTPEMPRLKKYEAIGPNKILLEWDPPIKPNGIITHYTVMWNAKSIGNNGIGHDSFEKDLHSQSSTTSPSLSSKRDSSEIQKCHNIEATENEESQNEGTEFEDSVLNVIYPGQVLRLPRFFP</sequence>
<dbReference type="WBParaSite" id="PS1159_v2.g15351.t2">
    <property type="protein sequence ID" value="PS1159_v2.g15351.t2"/>
    <property type="gene ID" value="PS1159_v2.g15351"/>
</dbReference>
<name>A0AC35F9Y2_9BILA</name>
<accession>A0AC35F9Y2</accession>
<dbReference type="Proteomes" id="UP000887580">
    <property type="component" value="Unplaced"/>
</dbReference>
<organism evidence="1 2">
    <name type="scientific">Panagrolaimus sp. PS1159</name>
    <dbReference type="NCBI Taxonomy" id="55785"/>
    <lineage>
        <taxon>Eukaryota</taxon>
        <taxon>Metazoa</taxon>
        <taxon>Ecdysozoa</taxon>
        <taxon>Nematoda</taxon>
        <taxon>Chromadorea</taxon>
        <taxon>Rhabditida</taxon>
        <taxon>Tylenchina</taxon>
        <taxon>Panagrolaimomorpha</taxon>
        <taxon>Panagrolaimoidea</taxon>
        <taxon>Panagrolaimidae</taxon>
        <taxon>Panagrolaimus</taxon>
    </lineage>
</organism>
<reference evidence="2" key="1">
    <citation type="submission" date="2022-11" db="UniProtKB">
        <authorList>
            <consortium name="WormBaseParasite"/>
        </authorList>
    </citation>
    <scope>IDENTIFICATION</scope>
</reference>
<protein>
    <submittedName>
        <fullName evidence="2">Receptor protein-tyrosine kinase</fullName>
    </submittedName>
</protein>
<evidence type="ECO:0000313" key="1">
    <source>
        <dbReference type="Proteomes" id="UP000887580"/>
    </source>
</evidence>
<proteinExistence type="predicted"/>